<gene>
    <name evidence="2" type="ORF">SAMN05421773_101194</name>
</gene>
<dbReference type="InterPro" id="IPR005490">
    <property type="entry name" value="LD_TPept_cat_dom"/>
</dbReference>
<feature type="compositionally biased region" description="Low complexity" evidence="1">
    <location>
        <begin position="41"/>
        <end position="58"/>
    </location>
</feature>
<dbReference type="AlphaFoldDB" id="A0A1I1EA20"/>
<dbReference type="RefSeq" id="WP_093836655.1">
    <property type="nucleotide sequence ID" value="NZ_FOLM01000001.1"/>
</dbReference>
<evidence type="ECO:0000313" key="2">
    <source>
        <dbReference type="EMBL" id="SFB83566.1"/>
    </source>
</evidence>
<protein>
    <recommendedName>
        <fullName evidence="4">L,D-transpeptidase catalytic domain</fullName>
    </recommendedName>
</protein>
<organism evidence="2 3">
    <name type="scientific">Streptomyces aidingensis</name>
    <dbReference type="NCBI Taxonomy" id="910347"/>
    <lineage>
        <taxon>Bacteria</taxon>
        <taxon>Bacillati</taxon>
        <taxon>Actinomycetota</taxon>
        <taxon>Actinomycetes</taxon>
        <taxon>Kitasatosporales</taxon>
        <taxon>Streptomycetaceae</taxon>
        <taxon>Streptomyces</taxon>
    </lineage>
</organism>
<evidence type="ECO:0000256" key="1">
    <source>
        <dbReference type="SAM" id="MobiDB-lite"/>
    </source>
</evidence>
<keyword evidence="3" id="KW-1185">Reference proteome</keyword>
<name>A0A1I1EA20_9ACTN</name>
<dbReference type="Proteomes" id="UP000199207">
    <property type="component" value="Unassembled WGS sequence"/>
</dbReference>
<sequence length="216" mass="21947">MARGTSGSPGVFVTALTVLAFAVVGFFAYQASAAPDRERSGPAAPAGDGGSAQESGETGTAGAGGPAGSGETGEAGESGDPAAVAPLPEDSGAGRRVVYSLSERRVWLVETAEDGLGDRILHTYPVFHSSVDPAPGEYRVNNRYEALNGSDGVPIENVVVFAASEDGVVFGFSTATDGSVPDPESPQRTGGIRQPAEDGTRMWEFATTGMPVVVTP</sequence>
<proteinExistence type="predicted"/>
<feature type="region of interest" description="Disordered" evidence="1">
    <location>
        <begin position="174"/>
        <end position="195"/>
    </location>
</feature>
<feature type="compositionally biased region" description="Gly residues" evidence="1">
    <location>
        <begin position="59"/>
        <end position="73"/>
    </location>
</feature>
<dbReference type="STRING" id="910347.SAMN05421773_101194"/>
<reference evidence="2 3" key="1">
    <citation type="submission" date="2016-10" db="EMBL/GenBank/DDBJ databases">
        <authorList>
            <person name="de Groot N.N."/>
        </authorList>
    </citation>
    <scope>NUCLEOTIDE SEQUENCE [LARGE SCALE GENOMIC DNA]</scope>
    <source>
        <strain evidence="2 3">CGMCC 4.5739</strain>
    </source>
</reference>
<feature type="region of interest" description="Disordered" evidence="1">
    <location>
        <begin position="34"/>
        <end position="89"/>
    </location>
</feature>
<accession>A0A1I1EA20</accession>
<evidence type="ECO:0008006" key="4">
    <source>
        <dbReference type="Google" id="ProtNLM"/>
    </source>
</evidence>
<dbReference type="OrthoDB" id="5242394at2"/>
<evidence type="ECO:0000313" key="3">
    <source>
        <dbReference type="Proteomes" id="UP000199207"/>
    </source>
</evidence>
<dbReference type="EMBL" id="FOLM01000001">
    <property type="protein sequence ID" value="SFB83566.1"/>
    <property type="molecule type" value="Genomic_DNA"/>
</dbReference>
<dbReference type="CDD" id="cd16913">
    <property type="entry name" value="YkuD_like"/>
    <property type="match status" value="1"/>
</dbReference>
<dbReference type="GO" id="GO:0016740">
    <property type="term" value="F:transferase activity"/>
    <property type="evidence" value="ECO:0007669"/>
    <property type="project" value="InterPro"/>
</dbReference>